<dbReference type="SUPFAM" id="SSF63411">
    <property type="entry name" value="LuxS/MPP-like metallohydrolase"/>
    <property type="match status" value="4"/>
</dbReference>
<dbReference type="GO" id="GO:0046872">
    <property type="term" value="F:metal ion binding"/>
    <property type="evidence" value="ECO:0007669"/>
    <property type="project" value="UniProtKB-KW"/>
</dbReference>
<feature type="domain" description="Peptidase M16 C-terminal" evidence="9">
    <location>
        <begin position="324"/>
        <end position="500"/>
    </location>
</feature>
<reference evidence="12 13" key="1">
    <citation type="submission" date="2015-07" db="EMBL/GenBank/DDBJ databases">
        <title>Comparative genomics of the Sigatoka disease complex on banana suggests a link between parallel evolutionary changes in Pseudocercospora fijiensis and Pseudocercospora eumusae and increased virulence on the banana host.</title>
        <authorList>
            <person name="Chang T.-C."/>
            <person name="Salvucci A."/>
            <person name="Crous P.W."/>
            <person name="Stergiopoulos I."/>
        </authorList>
    </citation>
    <scope>NUCLEOTIDE SEQUENCE [LARGE SCALE GENOMIC DNA]</scope>
    <source>
        <strain evidence="12 13">CBS 116634</strain>
    </source>
</reference>
<evidence type="ECO:0000256" key="6">
    <source>
        <dbReference type="ARBA" id="ARBA00023049"/>
    </source>
</evidence>
<evidence type="ECO:0000256" key="4">
    <source>
        <dbReference type="ARBA" id="ARBA00022801"/>
    </source>
</evidence>
<feature type="domain" description="Peptidase M16 middle/third" evidence="10">
    <location>
        <begin position="509"/>
        <end position="797"/>
    </location>
</feature>
<dbReference type="FunFam" id="3.30.830.10:FF:000005">
    <property type="entry name" value="nardilysin isoform X1"/>
    <property type="match status" value="1"/>
</dbReference>
<dbReference type="STRING" id="113226.A0A139ILG1"/>
<keyword evidence="5" id="KW-0862">Zinc</keyword>
<evidence type="ECO:0000259" key="11">
    <source>
        <dbReference type="Pfam" id="PF22456"/>
    </source>
</evidence>
<dbReference type="InterPro" id="IPR007863">
    <property type="entry name" value="Peptidase_M16_C"/>
</dbReference>
<evidence type="ECO:0000259" key="10">
    <source>
        <dbReference type="Pfam" id="PF16187"/>
    </source>
</evidence>
<evidence type="ECO:0000256" key="3">
    <source>
        <dbReference type="ARBA" id="ARBA00022723"/>
    </source>
</evidence>
<dbReference type="Pfam" id="PF22456">
    <property type="entry name" value="PqqF-like_C_4"/>
    <property type="match status" value="1"/>
</dbReference>
<evidence type="ECO:0000313" key="12">
    <source>
        <dbReference type="EMBL" id="KXT15637.1"/>
    </source>
</evidence>
<dbReference type="Gene3D" id="3.30.830.10">
    <property type="entry name" value="Metalloenzyme, LuxS/M16 peptidase-like"/>
    <property type="match status" value="4"/>
</dbReference>
<sequence>MPAPVTPQVIVVVHSILTKLRQATAFSASLPTRQPKPVPYHLQRLPPASSCQPLSQPRHTPCLPSRPALRSYIRPSTCLTLLQRSRTMATDSMPILQSRPEGPMDTERLADQLEKPLLDNRSYRVIRLPNKLEALLIHDPDTDKASAAMDVNVGSLADPEEMQGMAHAVEHLLFMGTEKFPGENDYNAYLSKYGGYSNAFTAPTSTNYYFELSSSSTSNSPTSSASTSQASLPLPKIKKNEAPLYGALDRFSQFFIAPLFLETTLDRELRAVDSENKKNLQADNWRMMQLNKATSSPRHPYHLFATGNYDILHDKPIERGVKIREEFIKFYQKQYSANRMKLAVLGRESLDDLQAWTEDLFSAVPNKDLPKLRWDGIPVQTEKELGTQIFAKPVMDQRTMELSFPYPDEEDLYESQPSRYISHLIGHEGPGSLLAYLKAKGWVSELSAGASSVCPGAAFFTIGMRLTTQGLANYQEIVKASFQYISMLKAEPPHKWIADEQAQLSEIEFRFRQKIPASRTTSHLSGVMQKPLPRDKLLSGQALIRKFDPEAIQRGLDCLTPSNFRFTLSAQDFPADFWTEKEKWYGTQYKMERIPGDLMTDLVEIIQNPTKRPSELHLPAKNEFIPQRLDVEKKEVSAPATTPKLIRNDRNVRLWFKKDDQFWVPKANVHVALRNSMTETSPFTAVVAMLYKELVDDSLTEYAYDAELAGLEYMVYRSPGRLELTVSGYNDKMHVLLEKVLIALRDHEVKEDRFEIIKERALRNFKNSEYADPFRQIGRFSQWIARDKHWTQLDYIEELPSVTIEDVRRFGKDCLRQGHIEILAHGNLYKEDALRISNLVEATLKPQPLPKSQWEINRTTEFAPGVDYVYEHTLKNPENVNHCLEYSILLGNAQERDIRAKALLLDQMLTEPVFDTLRTKEQLGYIVGGGALILVTKIGYRILIQSEKDCDYLEQRTDSFLVKFEQQLREMSHKAFEEHKISVINKRLEKLKNLGQESGRLWHHICSEQFDFDLVYRDVEHIEPLTKDELLEFYQKKFLPSSPERCKYAIHLVAQSSPEDIAAKMDPSEQREKLADEIHKLLAQMLQDAPEMDKAGLVAEFEKVDVADGDVPTILSAVGMYLAANGMPEEVISQILAQGEAALPQLLPAAGIVAKHQPMPGEGLSMSGSNVSTETLEFKKNKLVHIKDVRAFKASLPLSAGPVAVKDITEFEELEPKL</sequence>
<dbReference type="InterPro" id="IPR050626">
    <property type="entry name" value="Peptidase_M16"/>
</dbReference>
<keyword evidence="4" id="KW-0378">Hydrolase</keyword>
<dbReference type="PANTHER" id="PTHR43690">
    <property type="entry name" value="NARDILYSIN"/>
    <property type="match status" value="1"/>
</dbReference>
<comment type="similarity">
    <text evidence="1">Belongs to the peptidase M16 family.</text>
</comment>
<dbReference type="InterPro" id="IPR011249">
    <property type="entry name" value="Metalloenz_LuxS/M16"/>
</dbReference>
<feature type="domain" description="Peptidase M16 N-terminal" evidence="8">
    <location>
        <begin position="135"/>
        <end position="297"/>
    </location>
</feature>
<keyword evidence="13" id="KW-1185">Reference proteome</keyword>
<dbReference type="GO" id="GO:0005829">
    <property type="term" value="C:cytosol"/>
    <property type="evidence" value="ECO:0007669"/>
    <property type="project" value="TreeGrafter"/>
</dbReference>
<dbReference type="PANTHER" id="PTHR43690:SF18">
    <property type="entry name" value="INSULIN-DEGRADING ENZYME-RELATED"/>
    <property type="match status" value="1"/>
</dbReference>
<dbReference type="FunFam" id="3.30.830.10:FF:000003">
    <property type="entry name" value="Insulin-degrading enzyme"/>
    <property type="match status" value="1"/>
</dbReference>
<dbReference type="OrthoDB" id="952271at2759"/>
<dbReference type="Proteomes" id="UP000073492">
    <property type="component" value="Unassembled WGS sequence"/>
</dbReference>
<dbReference type="FunFam" id="3.30.830.10:FF:000004">
    <property type="entry name" value="Putative insulin-degrading enzyme"/>
    <property type="match status" value="1"/>
</dbReference>
<evidence type="ECO:0000256" key="5">
    <source>
        <dbReference type="ARBA" id="ARBA00022833"/>
    </source>
</evidence>
<keyword evidence="3" id="KW-0479">Metal-binding</keyword>
<dbReference type="InterPro" id="IPR054734">
    <property type="entry name" value="PqqF-like_C_4"/>
</dbReference>
<keyword evidence="6" id="KW-0482">Metalloprotease</keyword>
<keyword evidence="2" id="KW-0645">Protease</keyword>
<dbReference type="AlphaFoldDB" id="A0A139ILG1"/>
<dbReference type="GO" id="GO:0004222">
    <property type="term" value="F:metalloendopeptidase activity"/>
    <property type="evidence" value="ECO:0007669"/>
    <property type="project" value="TreeGrafter"/>
</dbReference>
<name>A0A139ILG1_9PEZI</name>
<protein>
    <recommendedName>
        <fullName evidence="14">Peptidase M16 N-terminal domain-containing protein</fullName>
    </recommendedName>
</protein>
<dbReference type="Pfam" id="PF05193">
    <property type="entry name" value="Peptidase_M16_C"/>
    <property type="match status" value="1"/>
</dbReference>
<comment type="caution">
    <text evidence="12">The sequence shown here is derived from an EMBL/GenBank/DDBJ whole genome shotgun (WGS) entry which is preliminary data.</text>
</comment>
<dbReference type="GO" id="GO:0043171">
    <property type="term" value="P:peptide catabolic process"/>
    <property type="evidence" value="ECO:0007669"/>
    <property type="project" value="TreeGrafter"/>
</dbReference>
<feature type="region of interest" description="Disordered" evidence="7">
    <location>
        <begin position="212"/>
        <end position="231"/>
    </location>
</feature>
<proteinExistence type="inferred from homology"/>
<evidence type="ECO:0000259" key="8">
    <source>
        <dbReference type="Pfam" id="PF00675"/>
    </source>
</evidence>
<organism evidence="12 13">
    <name type="scientific">Pseudocercospora musae</name>
    <dbReference type="NCBI Taxonomy" id="113226"/>
    <lineage>
        <taxon>Eukaryota</taxon>
        <taxon>Fungi</taxon>
        <taxon>Dikarya</taxon>
        <taxon>Ascomycota</taxon>
        <taxon>Pezizomycotina</taxon>
        <taxon>Dothideomycetes</taxon>
        <taxon>Dothideomycetidae</taxon>
        <taxon>Mycosphaerellales</taxon>
        <taxon>Mycosphaerellaceae</taxon>
        <taxon>Pseudocercospora</taxon>
    </lineage>
</organism>
<dbReference type="GO" id="GO:0051603">
    <property type="term" value="P:proteolysis involved in protein catabolic process"/>
    <property type="evidence" value="ECO:0007669"/>
    <property type="project" value="TreeGrafter"/>
</dbReference>
<accession>A0A139ILG1</accession>
<dbReference type="InterPro" id="IPR011765">
    <property type="entry name" value="Pept_M16_N"/>
</dbReference>
<dbReference type="Pfam" id="PF16187">
    <property type="entry name" value="Peptidase_M16_M"/>
    <property type="match status" value="1"/>
</dbReference>
<feature type="domain" description="Coenzyme PQQ synthesis protein F-like C-terminal lobe" evidence="11">
    <location>
        <begin position="904"/>
        <end position="1002"/>
    </location>
</feature>
<dbReference type="EMBL" id="LFZO01000054">
    <property type="protein sequence ID" value="KXT15637.1"/>
    <property type="molecule type" value="Genomic_DNA"/>
</dbReference>
<dbReference type="InterPro" id="IPR032632">
    <property type="entry name" value="Peptidase_M16_M"/>
</dbReference>
<dbReference type="Pfam" id="PF00675">
    <property type="entry name" value="Peptidase_M16"/>
    <property type="match status" value="1"/>
</dbReference>
<evidence type="ECO:0000313" key="13">
    <source>
        <dbReference type="Proteomes" id="UP000073492"/>
    </source>
</evidence>
<evidence type="ECO:0008006" key="14">
    <source>
        <dbReference type="Google" id="ProtNLM"/>
    </source>
</evidence>
<evidence type="ECO:0000256" key="1">
    <source>
        <dbReference type="ARBA" id="ARBA00007261"/>
    </source>
</evidence>
<gene>
    <name evidence="12" type="ORF">AC579_5828</name>
</gene>
<dbReference type="GO" id="GO:0005739">
    <property type="term" value="C:mitochondrion"/>
    <property type="evidence" value="ECO:0007669"/>
    <property type="project" value="TreeGrafter"/>
</dbReference>
<evidence type="ECO:0000256" key="7">
    <source>
        <dbReference type="SAM" id="MobiDB-lite"/>
    </source>
</evidence>
<evidence type="ECO:0000259" key="9">
    <source>
        <dbReference type="Pfam" id="PF05193"/>
    </source>
</evidence>
<evidence type="ECO:0000256" key="2">
    <source>
        <dbReference type="ARBA" id="ARBA00022670"/>
    </source>
</evidence>